<evidence type="ECO:0000313" key="3">
    <source>
        <dbReference type="Proteomes" id="UP000010471"/>
    </source>
</evidence>
<dbReference type="GO" id="GO:0003677">
    <property type="term" value="F:DNA binding"/>
    <property type="evidence" value="ECO:0007669"/>
    <property type="project" value="InterPro"/>
</dbReference>
<dbReference type="SUPFAM" id="SSF47413">
    <property type="entry name" value="lambda repressor-like DNA-binding domains"/>
    <property type="match status" value="1"/>
</dbReference>
<proteinExistence type="predicted"/>
<dbReference type="Gene3D" id="1.10.260.40">
    <property type="entry name" value="lambda repressor-like DNA-binding domains"/>
    <property type="match status" value="1"/>
</dbReference>
<dbReference type="KEGG" id="mic:Mic7113_6019"/>
<sequence>MGKAGKALKQVLETYDISQNKLAVTMGISRANINRWVHEQRDPAGDVIVEIKNALKQLNPDAAEDFARLFLGD</sequence>
<dbReference type="RefSeq" id="WP_015185748.1">
    <property type="nucleotide sequence ID" value="NC_019738.1"/>
</dbReference>
<evidence type="ECO:0000313" key="2">
    <source>
        <dbReference type="EMBL" id="AFZ21619.1"/>
    </source>
</evidence>
<reference evidence="2 3" key="1">
    <citation type="submission" date="2012-06" db="EMBL/GenBank/DDBJ databases">
        <title>Finished chromosome of genome of Microcoleus sp. PCC 7113.</title>
        <authorList>
            <consortium name="US DOE Joint Genome Institute"/>
            <person name="Gugger M."/>
            <person name="Coursin T."/>
            <person name="Rippka R."/>
            <person name="Tandeau De Marsac N."/>
            <person name="Huntemann M."/>
            <person name="Wei C.-L."/>
            <person name="Han J."/>
            <person name="Detter J.C."/>
            <person name="Han C."/>
            <person name="Tapia R."/>
            <person name="Chen A."/>
            <person name="Kyrpides N."/>
            <person name="Mavromatis K."/>
            <person name="Markowitz V."/>
            <person name="Szeto E."/>
            <person name="Ivanova N."/>
            <person name="Pagani I."/>
            <person name="Pati A."/>
            <person name="Goodwin L."/>
            <person name="Nordberg H.P."/>
            <person name="Cantor M.N."/>
            <person name="Hua S.X."/>
            <person name="Woyke T."/>
            <person name="Kerfeld C.A."/>
        </authorList>
    </citation>
    <scope>NUCLEOTIDE SEQUENCE [LARGE SCALE GENOMIC DNA]</scope>
    <source>
        <strain evidence="2 3">PCC 7113</strain>
    </source>
</reference>
<dbReference type="Pfam" id="PF01381">
    <property type="entry name" value="HTH_3"/>
    <property type="match status" value="1"/>
</dbReference>
<dbReference type="Proteomes" id="UP000010471">
    <property type="component" value="Chromosome"/>
</dbReference>
<dbReference type="EMBL" id="CP003630">
    <property type="protein sequence ID" value="AFZ21619.1"/>
    <property type="molecule type" value="Genomic_DNA"/>
</dbReference>
<dbReference type="PROSITE" id="PS50943">
    <property type="entry name" value="HTH_CROC1"/>
    <property type="match status" value="1"/>
</dbReference>
<feature type="domain" description="HTH cro/C1-type" evidence="1">
    <location>
        <begin position="8"/>
        <end position="66"/>
    </location>
</feature>
<name>K9WPC4_9CYAN</name>
<dbReference type="OrthoDB" id="465744at2"/>
<keyword evidence="3" id="KW-1185">Reference proteome</keyword>
<dbReference type="HOGENOM" id="CLU_196739_0_0_3"/>
<organism evidence="2 3">
    <name type="scientific">Allocoleopsis franciscana PCC 7113</name>
    <dbReference type="NCBI Taxonomy" id="1173027"/>
    <lineage>
        <taxon>Bacteria</taxon>
        <taxon>Bacillati</taxon>
        <taxon>Cyanobacteriota</taxon>
        <taxon>Cyanophyceae</taxon>
        <taxon>Coleofasciculales</taxon>
        <taxon>Coleofasciculaceae</taxon>
        <taxon>Allocoleopsis</taxon>
        <taxon>Allocoleopsis franciscana</taxon>
    </lineage>
</organism>
<dbReference type="CDD" id="cd00093">
    <property type="entry name" value="HTH_XRE"/>
    <property type="match status" value="1"/>
</dbReference>
<gene>
    <name evidence="2" type="ORF">Mic7113_6019</name>
</gene>
<evidence type="ECO:0000259" key="1">
    <source>
        <dbReference type="PROSITE" id="PS50943"/>
    </source>
</evidence>
<dbReference type="eggNOG" id="COG3093">
    <property type="taxonomic scope" value="Bacteria"/>
</dbReference>
<accession>K9WPC4</accession>
<dbReference type="AlphaFoldDB" id="K9WPC4"/>
<protein>
    <submittedName>
        <fullName evidence="2">Plasmid maintenance system antidote protein</fullName>
    </submittedName>
</protein>
<dbReference type="PATRIC" id="fig|1173027.3.peg.6667"/>
<dbReference type="InterPro" id="IPR001387">
    <property type="entry name" value="Cro/C1-type_HTH"/>
</dbReference>
<dbReference type="InterPro" id="IPR010982">
    <property type="entry name" value="Lambda_DNA-bd_dom_sf"/>
</dbReference>